<keyword evidence="5" id="KW-1185">Reference proteome</keyword>
<dbReference type="EMBL" id="SOSA01000104">
    <property type="protein sequence ID" value="THC96660.1"/>
    <property type="molecule type" value="Genomic_DNA"/>
</dbReference>
<dbReference type="InterPro" id="IPR050300">
    <property type="entry name" value="GDXG_lipolytic_enzyme"/>
</dbReference>
<comment type="caution">
    <text evidence="4">The sequence shown here is derived from an EMBL/GenBank/DDBJ whole genome shotgun (WGS) entry which is preliminary data.</text>
</comment>
<dbReference type="AlphaFoldDB" id="A0A4S3JMK8"/>
<dbReference type="RefSeq" id="XP_033426523.1">
    <property type="nucleotide sequence ID" value="XM_033570491.1"/>
</dbReference>
<evidence type="ECO:0000256" key="1">
    <source>
        <dbReference type="ARBA" id="ARBA00022801"/>
    </source>
</evidence>
<protein>
    <recommendedName>
        <fullName evidence="2">Alpha/beta hydrolase fold-3 domain-containing protein</fullName>
    </recommendedName>
</protein>
<reference evidence="3 6" key="2">
    <citation type="submission" date="2019-08" db="EMBL/GenBank/DDBJ databases">
        <title>The genome sequence of a newly discovered highly antifungal drug resistant Aspergillus species, Aspergillus tanneri NIH 1004.</title>
        <authorList>
            <person name="Mounaud S."/>
            <person name="Singh I."/>
            <person name="Joardar V."/>
            <person name="Pakala S."/>
            <person name="Pakala S."/>
            <person name="Venepally P."/>
            <person name="Chung J.K."/>
            <person name="Losada L."/>
            <person name="Nierman W.C."/>
        </authorList>
    </citation>
    <scope>NUCLEOTIDE SEQUENCE [LARGE SCALE GENOMIC DNA]</scope>
    <source>
        <strain evidence="3 6">NIH1004</strain>
    </source>
</reference>
<dbReference type="GeneID" id="54328552"/>
<evidence type="ECO:0000313" key="5">
    <source>
        <dbReference type="Proteomes" id="UP000308092"/>
    </source>
</evidence>
<dbReference type="SUPFAM" id="SSF53474">
    <property type="entry name" value="alpha/beta-Hydrolases"/>
    <property type="match status" value="1"/>
</dbReference>
<dbReference type="GO" id="GO:0016787">
    <property type="term" value="F:hydrolase activity"/>
    <property type="evidence" value="ECO:0007669"/>
    <property type="project" value="UniProtKB-KW"/>
</dbReference>
<keyword evidence="1" id="KW-0378">Hydrolase</keyword>
<evidence type="ECO:0000313" key="6">
    <source>
        <dbReference type="Proteomes" id="UP000324241"/>
    </source>
</evidence>
<dbReference type="EMBL" id="QUQM01000004">
    <property type="protein sequence ID" value="KAA8647162.1"/>
    <property type="molecule type" value="Genomic_DNA"/>
</dbReference>
<dbReference type="Proteomes" id="UP000308092">
    <property type="component" value="Unassembled WGS sequence"/>
</dbReference>
<evidence type="ECO:0000313" key="4">
    <source>
        <dbReference type="EMBL" id="THC96660.1"/>
    </source>
</evidence>
<feature type="domain" description="Alpha/beta hydrolase fold-3" evidence="2">
    <location>
        <begin position="40"/>
        <end position="159"/>
    </location>
</feature>
<reference evidence="4 5" key="1">
    <citation type="submission" date="2019-03" db="EMBL/GenBank/DDBJ databases">
        <title>The genome sequence of a newly discovered highly antifungal drug resistant Aspergillus species, Aspergillus tanneri NIH 1004.</title>
        <authorList>
            <person name="Mounaud S."/>
            <person name="Singh I."/>
            <person name="Joardar V."/>
            <person name="Pakala S."/>
            <person name="Pakala S."/>
            <person name="Venepally P."/>
            <person name="Hoover J."/>
            <person name="Nierman W."/>
            <person name="Chung J."/>
            <person name="Losada L."/>
        </authorList>
    </citation>
    <scope>NUCLEOTIDE SEQUENCE [LARGE SCALE GENOMIC DNA]</scope>
    <source>
        <strain evidence="4 5">NIH1004</strain>
    </source>
</reference>
<name>A0A4S3JMK8_9EURO</name>
<dbReference type="InterPro" id="IPR000073">
    <property type="entry name" value="AB_hydrolase_1"/>
</dbReference>
<dbReference type="InterPro" id="IPR013094">
    <property type="entry name" value="AB_hydrolase_3"/>
</dbReference>
<dbReference type="VEuPathDB" id="FungiDB:EYZ11_003865"/>
<dbReference type="Proteomes" id="UP000324241">
    <property type="component" value="Unassembled WGS sequence"/>
</dbReference>
<dbReference type="Pfam" id="PF07859">
    <property type="entry name" value="Abhydrolase_3"/>
    <property type="match status" value="1"/>
</dbReference>
<dbReference type="PRINTS" id="PR00111">
    <property type="entry name" value="ABHYDROLASE"/>
</dbReference>
<dbReference type="OrthoDB" id="19653at2759"/>
<sequence length="311" mass="34456">MDLLDGFDLIQTPYKTVGNHEIRADFLIPKSSFTGKRPVIVRFHGGGLIGGDSLIMGWFPRWLLALAKKHHAVIASANYRLMPESTSPEIFQDIEDFWTWLHSSTAAEILSPTTVDLTRVITAGESAGGLLSISLALAHPDEIRAATASYPMVDVAAPHFRTSKPALLQQPQPESLVADHEGRIQPGDICSSGGSEERINLMLAVLQYGDLNRFYERGTEGFPRDARYPLERLDRSGVRMPPGGMAILHGRQDTVVPLDGVQRFVDKAREVLGDGIRLTVRDGIHGFDLETPLEEWWLSDHLKGVIEGWFI</sequence>
<dbReference type="PANTHER" id="PTHR48081:SF3">
    <property type="entry name" value="ALPHA_BETA HYDROLASE FOLD-3 DOMAIN-CONTAINING PROTEIN"/>
    <property type="match status" value="1"/>
</dbReference>
<evidence type="ECO:0000313" key="3">
    <source>
        <dbReference type="EMBL" id="KAA8647162.1"/>
    </source>
</evidence>
<dbReference type="PANTHER" id="PTHR48081">
    <property type="entry name" value="AB HYDROLASE SUPERFAMILY PROTEIN C4A8.06C"/>
    <property type="match status" value="1"/>
</dbReference>
<gene>
    <name evidence="3" type="ORF">ATNIH1004_005850</name>
    <name evidence="4" type="ORF">EYZ11_003865</name>
</gene>
<organism evidence="4 5">
    <name type="scientific">Aspergillus tanneri</name>
    <dbReference type="NCBI Taxonomy" id="1220188"/>
    <lineage>
        <taxon>Eukaryota</taxon>
        <taxon>Fungi</taxon>
        <taxon>Dikarya</taxon>
        <taxon>Ascomycota</taxon>
        <taxon>Pezizomycotina</taxon>
        <taxon>Eurotiomycetes</taxon>
        <taxon>Eurotiomycetidae</taxon>
        <taxon>Eurotiales</taxon>
        <taxon>Aspergillaceae</taxon>
        <taxon>Aspergillus</taxon>
        <taxon>Aspergillus subgen. Circumdati</taxon>
    </lineage>
</organism>
<accession>A0A4S3JMK8</accession>
<dbReference type="STRING" id="1220188.A0A4S3JMK8"/>
<evidence type="ECO:0000259" key="2">
    <source>
        <dbReference type="Pfam" id="PF07859"/>
    </source>
</evidence>
<dbReference type="Gene3D" id="3.40.50.1820">
    <property type="entry name" value="alpha/beta hydrolase"/>
    <property type="match status" value="1"/>
</dbReference>
<proteinExistence type="predicted"/>
<dbReference type="InterPro" id="IPR029058">
    <property type="entry name" value="AB_hydrolase_fold"/>
</dbReference>